<proteinExistence type="inferred from homology"/>
<dbReference type="Pfam" id="PF02527">
    <property type="entry name" value="GidB"/>
    <property type="match status" value="1"/>
</dbReference>
<dbReference type="HAMAP" id="MF_00074">
    <property type="entry name" value="16SrRNA_methyltr_G"/>
    <property type="match status" value="1"/>
</dbReference>
<evidence type="ECO:0000256" key="2">
    <source>
        <dbReference type="ARBA" id="ARBA00022552"/>
    </source>
</evidence>
<dbReference type="CDD" id="cd02440">
    <property type="entry name" value="AdoMet_MTases"/>
    <property type="match status" value="1"/>
</dbReference>
<dbReference type="Gene3D" id="3.40.50.150">
    <property type="entry name" value="Vaccinia Virus protein VP39"/>
    <property type="match status" value="1"/>
</dbReference>
<evidence type="ECO:0000256" key="1">
    <source>
        <dbReference type="ARBA" id="ARBA00022490"/>
    </source>
</evidence>
<dbReference type="InterPro" id="IPR029063">
    <property type="entry name" value="SAM-dependent_MTases_sf"/>
</dbReference>
<dbReference type="EMBL" id="UINC01013669">
    <property type="protein sequence ID" value="SVA58897.1"/>
    <property type="molecule type" value="Genomic_DNA"/>
</dbReference>
<dbReference type="GO" id="GO:0070043">
    <property type="term" value="F:rRNA (guanine-N7-)-methyltransferase activity"/>
    <property type="evidence" value="ECO:0007669"/>
    <property type="project" value="TreeGrafter"/>
</dbReference>
<evidence type="ECO:0000313" key="4">
    <source>
        <dbReference type="EMBL" id="SVA58897.1"/>
    </source>
</evidence>
<organism evidence="4">
    <name type="scientific">marine metagenome</name>
    <dbReference type="NCBI Taxonomy" id="408172"/>
    <lineage>
        <taxon>unclassified sequences</taxon>
        <taxon>metagenomes</taxon>
        <taxon>ecological metagenomes</taxon>
    </lineage>
</organism>
<dbReference type="SUPFAM" id="SSF53335">
    <property type="entry name" value="S-adenosyl-L-methionine-dependent methyltransferases"/>
    <property type="match status" value="1"/>
</dbReference>
<dbReference type="GO" id="GO:0005829">
    <property type="term" value="C:cytosol"/>
    <property type="evidence" value="ECO:0007669"/>
    <property type="project" value="TreeGrafter"/>
</dbReference>
<dbReference type="PANTHER" id="PTHR31760:SF0">
    <property type="entry name" value="S-ADENOSYL-L-METHIONINE-DEPENDENT METHYLTRANSFERASES SUPERFAMILY PROTEIN"/>
    <property type="match status" value="1"/>
</dbReference>
<keyword evidence="3" id="KW-0808">Transferase</keyword>
<evidence type="ECO:0000256" key="3">
    <source>
        <dbReference type="ARBA" id="ARBA00022679"/>
    </source>
</evidence>
<accession>A0A381X3X7</accession>
<reference evidence="4" key="1">
    <citation type="submission" date="2018-05" db="EMBL/GenBank/DDBJ databases">
        <authorList>
            <person name="Lanie J.A."/>
            <person name="Ng W.-L."/>
            <person name="Kazmierczak K.M."/>
            <person name="Andrzejewski T.M."/>
            <person name="Davidsen T.M."/>
            <person name="Wayne K.J."/>
            <person name="Tettelin H."/>
            <person name="Glass J.I."/>
            <person name="Rusch D."/>
            <person name="Podicherti R."/>
            <person name="Tsui H.-C.T."/>
            <person name="Winkler M.E."/>
        </authorList>
    </citation>
    <scope>NUCLEOTIDE SEQUENCE</scope>
</reference>
<evidence type="ECO:0008006" key="5">
    <source>
        <dbReference type="Google" id="ProtNLM"/>
    </source>
</evidence>
<dbReference type="NCBIfam" id="TIGR00138">
    <property type="entry name" value="rsmG_gidB"/>
    <property type="match status" value="1"/>
</dbReference>
<sequence>MKNRLIELLSDGSIDLDSDTSPESAAEHLILYLMEWKRWNAKINLTAERDELSVINKHIYESLQYARVISPTGSLVDIGSGAGFPGIPVKIIRPKLEIVLVESQRKRANFLKAAIRSIKLSKIQCVHGRVTDFPELMGKYDFVTLRHVLEPHLSLQLGAGLLSPGGSLILQTSFNLSFQLDFLDSLRLSPVNEIFFERSGSSHSKIMFFKRNSA</sequence>
<dbReference type="InterPro" id="IPR003682">
    <property type="entry name" value="rRNA_ssu_MeTfrase_G"/>
</dbReference>
<protein>
    <recommendedName>
        <fullName evidence="5">Ribosomal RNA small subunit methyltransferase G</fullName>
    </recommendedName>
</protein>
<gene>
    <name evidence="4" type="ORF">METZ01_LOCUS111751</name>
</gene>
<keyword evidence="1" id="KW-0963">Cytoplasm</keyword>
<dbReference type="AlphaFoldDB" id="A0A381X3X7"/>
<dbReference type="PANTHER" id="PTHR31760">
    <property type="entry name" value="S-ADENOSYL-L-METHIONINE-DEPENDENT METHYLTRANSFERASES SUPERFAMILY PROTEIN"/>
    <property type="match status" value="1"/>
</dbReference>
<keyword evidence="2" id="KW-0698">rRNA processing</keyword>
<name>A0A381X3X7_9ZZZZ</name>